<proteinExistence type="predicted"/>
<protein>
    <submittedName>
        <fullName evidence="1">Predicted protein</fullName>
    </submittedName>
</protein>
<dbReference type="EMBL" id="GG738845">
    <property type="protein sequence ID" value="EFC50355.1"/>
    <property type="molecule type" value="Genomic_DNA"/>
</dbReference>
<dbReference type="KEGG" id="ngr:NAEGRDRAFT_61256"/>
<dbReference type="AlphaFoldDB" id="D2UXV7"/>
<dbReference type="OrthoDB" id="10252330at2759"/>
<dbReference type="InParanoid" id="D2UXV7"/>
<dbReference type="GeneID" id="8863813"/>
<name>D2UXV7_NAEGR</name>
<gene>
    <name evidence="1" type="ORF">NAEGRDRAFT_61256</name>
</gene>
<dbReference type="Proteomes" id="UP000006671">
    <property type="component" value="Unassembled WGS sequence"/>
</dbReference>
<dbReference type="RefSeq" id="XP_002683099.1">
    <property type="nucleotide sequence ID" value="XM_002683053.1"/>
</dbReference>
<reference evidence="1 2" key="1">
    <citation type="journal article" date="2010" name="Cell">
        <title>The genome of Naegleria gruberi illuminates early eukaryotic versatility.</title>
        <authorList>
            <person name="Fritz-Laylin L.K."/>
            <person name="Prochnik S.E."/>
            <person name="Ginger M.L."/>
            <person name="Dacks J.B."/>
            <person name="Carpenter M.L."/>
            <person name="Field M.C."/>
            <person name="Kuo A."/>
            <person name="Paredez A."/>
            <person name="Chapman J."/>
            <person name="Pham J."/>
            <person name="Shu S."/>
            <person name="Neupane R."/>
            <person name="Cipriano M."/>
            <person name="Mancuso J."/>
            <person name="Tu H."/>
            <person name="Salamov A."/>
            <person name="Lindquist E."/>
            <person name="Shapiro H."/>
            <person name="Lucas S."/>
            <person name="Grigoriev I.V."/>
            <person name="Cande W.Z."/>
            <person name="Fulton C."/>
            <person name="Rokhsar D.S."/>
            <person name="Dawson S.C."/>
        </authorList>
    </citation>
    <scope>NUCLEOTIDE SEQUENCE [LARGE SCALE GENOMIC DNA]</scope>
    <source>
        <strain evidence="1 2">NEG-M</strain>
    </source>
</reference>
<sequence length="240" mass="28392">MPKPKSSTALTQLNVLDEVKEEKAIDRILKIIDNAPSLGYINKTQFYTMVHFLEKEASVKDKQLKLKVEETKACREIIQKLKNNLKQNETDIKMINNNRSRIQIAIEMLKVKTEEIRRESDVVMESILDYRRNILDLENYSKQQAEFIKETQKETKNYIKTNQELDQIKNTALKERFIKANEKEKSLNRFLRHITIVRKNLTHDPYQFFGSDQSERDDIVFGNNFGANAKEKFKRRNSVY</sequence>
<accession>D2UXV7</accession>
<dbReference type="VEuPathDB" id="AmoebaDB:NAEGRDRAFT_61256"/>
<dbReference type="OMA" id="RHITIVR"/>
<keyword evidence="2" id="KW-1185">Reference proteome</keyword>
<evidence type="ECO:0000313" key="1">
    <source>
        <dbReference type="EMBL" id="EFC50355.1"/>
    </source>
</evidence>
<organism evidence="2">
    <name type="scientific">Naegleria gruberi</name>
    <name type="common">Amoeba</name>
    <dbReference type="NCBI Taxonomy" id="5762"/>
    <lineage>
        <taxon>Eukaryota</taxon>
        <taxon>Discoba</taxon>
        <taxon>Heterolobosea</taxon>
        <taxon>Tetramitia</taxon>
        <taxon>Eutetramitia</taxon>
        <taxon>Vahlkampfiidae</taxon>
        <taxon>Naegleria</taxon>
    </lineage>
</organism>
<evidence type="ECO:0000313" key="2">
    <source>
        <dbReference type="Proteomes" id="UP000006671"/>
    </source>
</evidence>